<dbReference type="InterPro" id="IPR051275">
    <property type="entry name" value="Cell_adhesion_signaling"/>
</dbReference>
<keyword evidence="4" id="KW-0325">Glycoprotein</keyword>
<dbReference type="Proteomes" id="UP000828236">
    <property type="component" value="Unassembled WGS sequence"/>
</dbReference>
<keyword evidence="5" id="KW-0393">Immunoglobulin domain</keyword>
<evidence type="ECO:0000256" key="3">
    <source>
        <dbReference type="ARBA" id="ARBA00023157"/>
    </source>
</evidence>
<dbReference type="OrthoDB" id="9355041at2759"/>
<evidence type="ECO:0000259" key="7">
    <source>
        <dbReference type="PROSITE" id="PS50835"/>
    </source>
</evidence>
<keyword evidence="2" id="KW-0472">Membrane</keyword>
<evidence type="ECO:0000256" key="6">
    <source>
        <dbReference type="SAM" id="SignalP"/>
    </source>
</evidence>
<dbReference type="GO" id="GO:0098609">
    <property type="term" value="P:cell-cell adhesion"/>
    <property type="evidence" value="ECO:0007669"/>
    <property type="project" value="TreeGrafter"/>
</dbReference>
<proteinExistence type="predicted"/>
<dbReference type="EMBL" id="SDOV01000010">
    <property type="protein sequence ID" value="KAH7636415.1"/>
    <property type="molecule type" value="Genomic_DNA"/>
</dbReference>
<organism evidence="8">
    <name type="scientific">Dermatophagoides farinae</name>
    <name type="common">American house dust mite</name>
    <dbReference type="NCBI Taxonomy" id="6954"/>
    <lineage>
        <taxon>Eukaryota</taxon>
        <taxon>Metazoa</taxon>
        <taxon>Ecdysozoa</taxon>
        <taxon>Arthropoda</taxon>
        <taxon>Chelicerata</taxon>
        <taxon>Arachnida</taxon>
        <taxon>Acari</taxon>
        <taxon>Acariformes</taxon>
        <taxon>Sarcoptiformes</taxon>
        <taxon>Astigmata</taxon>
        <taxon>Psoroptidia</taxon>
        <taxon>Analgoidea</taxon>
        <taxon>Pyroglyphidae</taxon>
        <taxon>Dermatophagoidinae</taxon>
        <taxon>Dermatophagoides</taxon>
    </lineage>
</organism>
<evidence type="ECO:0000256" key="5">
    <source>
        <dbReference type="ARBA" id="ARBA00023319"/>
    </source>
</evidence>
<dbReference type="Pfam" id="PF13927">
    <property type="entry name" value="Ig_3"/>
    <property type="match status" value="1"/>
</dbReference>
<dbReference type="Gene3D" id="2.60.40.10">
    <property type="entry name" value="Immunoglobulins"/>
    <property type="match status" value="3"/>
</dbReference>
<accession>A0A9D4SCV8</accession>
<dbReference type="InterPro" id="IPR003598">
    <property type="entry name" value="Ig_sub2"/>
</dbReference>
<evidence type="ECO:0000313" key="8">
    <source>
        <dbReference type="EMBL" id="KAH7636415.1"/>
    </source>
</evidence>
<dbReference type="InterPro" id="IPR013783">
    <property type="entry name" value="Ig-like_fold"/>
</dbReference>
<feature type="signal peptide" evidence="6">
    <location>
        <begin position="1"/>
        <end position="27"/>
    </location>
</feature>
<dbReference type="GO" id="GO:0005911">
    <property type="term" value="C:cell-cell junction"/>
    <property type="evidence" value="ECO:0007669"/>
    <property type="project" value="TreeGrafter"/>
</dbReference>
<feature type="domain" description="Ig-like" evidence="7">
    <location>
        <begin position="128"/>
        <end position="229"/>
    </location>
</feature>
<dbReference type="SMART" id="SM00409">
    <property type="entry name" value="IG"/>
    <property type="match status" value="2"/>
</dbReference>
<dbReference type="PANTHER" id="PTHR11640">
    <property type="entry name" value="NEPHRIN"/>
    <property type="match status" value="1"/>
</dbReference>
<name>A0A9D4SCV8_DERFA</name>
<dbReference type="InterPro" id="IPR036179">
    <property type="entry name" value="Ig-like_dom_sf"/>
</dbReference>
<dbReference type="SUPFAM" id="SSF48726">
    <property type="entry name" value="Immunoglobulin"/>
    <property type="match status" value="3"/>
</dbReference>
<gene>
    <name evidence="8" type="ORF">HUG17_10385</name>
</gene>
<protein>
    <recommendedName>
        <fullName evidence="7">Ig-like domain-containing protein</fullName>
    </recommendedName>
</protein>
<feature type="domain" description="Ig-like" evidence="7">
    <location>
        <begin position="238"/>
        <end position="348"/>
    </location>
</feature>
<feature type="chain" id="PRO_5039396050" description="Ig-like domain-containing protein" evidence="6">
    <location>
        <begin position="28"/>
        <end position="494"/>
    </location>
</feature>
<dbReference type="Pfam" id="PF07679">
    <property type="entry name" value="I-set"/>
    <property type="match status" value="1"/>
</dbReference>
<dbReference type="InterPro" id="IPR003599">
    <property type="entry name" value="Ig_sub"/>
</dbReference>
<dbReference type="InterPro" id="IPR007110">
    <property type="entry name" value="Ig-like_dom"/>
</dbReference>
<evidence type="ECO:0000256" key="1">
    <source>
        <dbReference type="ARBA" id="ARBA00004479"/>
    </source>
</evidence>
<evidence type="ECO:0000256" key="2">
    <source>
        <dbReference type="ARBA" id="ARBA00023136"/>
    </source>
</evidence>
<dbReference type="GO" id="GO:0005886">
    <property type="term" value="C:plasma membrane"/>
    <property type="evidence" value="ECO:0007669"/>
    <property type="project" value="TreeGrafter"/>
</dbReference>
<dbReference type="PANTHER" id="PTHR11640:SF31">
    <property type="entry name" value="IRREGULAR CHIASM C-ROUGHEST PROTEIN-RELATED"/>
    <property type="match status" value="1"/>
</dbReference>
<keyword evidence="6" id="KW-0732">Signal</keyword>
<comment type="subcellular location">
    <subcellularLocation>
        <location evidence="1">Membrane</location>
        <topology evidence="1">Single-pass type I membrane protein</topology>
    </subcellularLocation>
</comment>
<reference evidence="8" key="1">
    <citation type="submission" date="2020-06" db="EMBL/GenBank/DDBJ databases">
        <authorList>
            <person name="Ji K."/>
            <person name="Li J."/>
        </authorList>
    </citation>
    <scope>NUCLEOTIDE SEQUENCE</scope>
    <source>
        <strain evidence="8">JKM2019</strain>
        <tissue evidence="8">Whole body</tissue>
    </source>
</reference>
<comment type="caution">
    <text evidence="8">The sequence shown here is derived from an EMBL/GenBank/DDBJ whole genome shotgun (WGS) entry which is preliminary data.</text>
</comment>
<dbReference type="AlphaFoldDB" id="A0A9D4SCV8"/>
<dbReference type="InterPro" id="IPR013098">
    <property type="entry name" value="Ig_I-set"/>
</dbReference>
<reference evidence="8" key="2">
    <citation type="journal article" date="2021" name="World Allergy Organ. J.">
        <title>Chromosome-level assembly of Dermatophagoides farinae genome and transcriptome reveals two novel allergens Der f 37 and Der f 39.</title>
        <authorList>
            <person name="Chen J."/>
            <person name="Cai Z."/>
            <person name="Fan D."/>
            <person name="Hu J."/>
            <person name="Hou Y."/>
            <person name="He Y."/>
            <person name="Zhang Z."/>
            <person name="Zhao Z."/>
            <person name="Gao P."/>
            <person name="Hu W."/>
            <person name="Sun J."/>
            <person name="Li J."/>
            <person name="Ji K."/>
        </authorList>
    </citation>
    <scope>NUCLEOTIDE SEQUENCE</scope>
    <source>
        <strain evidence="8">JKM2019</strain>
    </source>
</reference>
<dbReference type="SMART" id="SM00408">
    <property type="entry name" value="IGc2"/>
    <property type="match status" value="3"/>
</dbReference>
<sequence>MDTSIMESLSIISLLTILLIITGSIEAKVSIRPEPNGEVGIMSGESKYFQCIGSSNKEKLYWINPQGQEIVNDPNNGIYTVHIVKKNTIKLELKNPTKQDSGVYKCVSRNEQNQEISSAFFKLHVFNPTVVKAPKESYQVNEGDNVRIDCMVTADKDATIEFMWSFGQYDLSQDPRYRIEINRDRSPNPDEIRTISRLEIRNVSKEHDGNYVCAVDTTNRFISDSKELKLTLRVQYKPRFDEKTPSHIWVSEEAVQQGGPLSVNISCIVYADPVATIGWFTADNRPVDHNQPRGGVKTKIVDSINMSTLMLTFRNIDEIRNPRPNSRIKYKCRAENTQGADSRLFEIKIGRIPDSPMVVGLDYKDGAIILELNETNVEPPIDIYRLEISDEQAHLFNKSNAKDNTTYVIETALPRGEHKVNIYAHNPVGWSEQPYSSYFLQVVSAGYRPSSILSSQYWPCYLFILVINIISLMQLQSSIHFDHHHHHHQTAVSK</sequence>
<dbReference type="PROSITE" id="PS50835">
    <property type="entry name" value="IG_LIKE"/>
    <property type="match status" value="3"/>
</dbReference>
<keyword evidence="3" id="KW-1015">Disulfide bond</keyword>
<evidence type="ECO:0000256" key="4">
    <source>
        <dbReference type="ARBA" id="ARBA00023180"/>
    </source>
</evidence>
<dbReference type="GO" id="GO:0050839">
    <property type="term" value="F:cell adhesion molecule binding"/>
    <property type="evidence" value="ECO:0007669"/>
    <property type="project" value="TreeGrafter"/>
</dbReference>
<feature type="domain" description="Ig-like" evidence="7">
    <location>
        <begin position="27"/>
        <end position="117"/>
    </location>
</feature>